<accession>A0A7K3WHF2</accession>
<dbReference type="AlphaFoldDB" id="A0A7K3WHF2"/>
<name>A0A7K3WHF2_9ACTN</name>
<keyword evidence="2" id="KW-1185">Reference proteome</keyword>
<dbReference type="Proteomes" id="UP000470470">
    <property type="component" value="Unassembled WGS sequence"/>
</dbReference>
<reference evidence="1 2" key="1">
    <citation type="submission" date="2020-02" db="EMBL/GenBank/DDBJ databases">
        <title>The whole genome sequence of CPCC 205119.</title>
        <authorList>
            <person name="Jiang Z."/>
        </authorList>
    </citation>
    <scope>NUCLEOTIDE SEQUENCE [LARGE SCALE GENOMIC DNA]</scope>
    <source>
        <strain evidence="1 2">CPCC 205119</strain>
    </source>
</reference>
<evidence type="ECO:0000313" key="1">
    <source>
        <dbReference type="EMBL" id="NEL55884.1"/>
    </source>
</evidence>
<sequence length="148" mass="15669">MDDRDGLLVRFVYRDTDRTGELGVQVRSGGFAGAAAAWFGDDELLGFSGRLTACPLGDSRPGISGGYTEDGHVAEYVGLTARAVGRRGQVGVLVHLATAIEHPGSSTGEVRVEVMTSYEALGRFAAQLRQLVEGTADEARLDAEEVGR</sequence>
<proteinExistence type="predicted"/>
<dbReference type="RefSeq" id="WP_152730526.1">
    <property type="nucleotide sequence ID" value="NZ_JAABOZ010000002.1"/>
</dbReference>
<evidence type="ECO:0000313" key="2">
    <source>
        <dbReference type="Proteomes" id="UP000470470"/>
    </source>
</evidence>
<protein>
    <submittedName>
        <fullName evidence="1">Uncharacterized protein</fullName>
    </submittedName>
</protein>
<gene>
    <name evidence="1" type="ORF">G1H19_18050</name>
</gene>
<comment type="caution">
    <text evidence="1">The sequence shown here is derived from an EMBL/GenBank/DDBJ whole genome shotgun (WGS) entry which is preliminary data.</text>
</comment>
<dbReference type="EMBL" id="JAAGWK010000026">
    <property type="protein sequence ID" value="NEL55884.1"/>
    <property type="molecule type" value="Genomic_DNA"/>
</dbReference>
<organism evidence="1 2">
    <name type="scientific">Goekera deserti</name>
    <dbReference type="NCBI Taxonomy" id="2497753"/>
    <lineage>
        <taxon>Bacteria</taxon>
        <taxon>Bacillati</taxon>
        <taxon>Actinomycetota</taxon>
        <taxon>Actinomycetes</taxon>
        <taxon>Geodermatophilales</taxon>
        <taxon>Geodermatophilaceae</taxon>
        <taxon>Goekera</taxon>
    </lineage>
</organism>